<evidence type="ECO:0000313" key="2">
    <source>
        <dbReference type="EMBL" id="GHB67576.1"/>
    </source>
</evidence>
<dbReference type="SUPFAM" id="SSF52980">
    <property type="entry name" value="Restriction endonuclease-like"/>
    <property type="match status" value="1"/>
</dbReference>
<evidence type="ECO:0000313" key="3">
    <source>
        <dbReference type="Proteomes" id="UP000598271"/>
    </source>
</evidence>
<keyword evidence="3" id="KW-1185">Reference proteome</keyword>
<protein>
    <recommendedName>
        <fullName evidence="1">Putative restriction endonuclease domain-containing protein</fullName>
    </recommendedName>
</protein>
<dbReference type="CDD" id="cd06260">
    <property type="entry name" value="DUF820-like"/>
    <property type="match status" value="1"/>
</dbReference>
<name>A0A8J3D3B6_9BACT</name>
<dbReference type="InterPro" id="IPR011335">
    <property type="entry name" value="Restrct_endonuc-II-like"/>
</dbReference>
<dbReference type="RefSeq" id="WP_189564413.1">
    <property type="nucleotide sequence ID" value="NZ_BMXF01000002.1"/>
</dbReference>
<dbReference type="Pfam" id="PF05685">
    <property type="entry name" value="Uma2"/>
    <property type="match status" value="1"/>
</dbReference>
<sequence>MVLENGFLIKTVDGMTEEMFFDLCQANSELRMERDRHGNITVMSPTGMSTGNFNFEFYLELGLWNREKKLGYAFDSSSGYTLPNGAVRSPDVSWIVKERWESLPEADRKVFTHTYPDFAVEIRSESDRLADLKAKMEEYRDNGCRLGWLIDRKGKAVHVYRADGNVNVLKGKSVELSGEEVLPGFSMTLEL</sequence>
<dbReference type="Proteomes" id="UP000598271">
    <property type="component" value="Unassembled WGS sequence"/>
</dbReference>
<dbReference type="PANTHER" id="PTHR34107">
    <property type="entry name" value="SLL0198 PROTEIN-RELATED"/>
    <property type="match status" value="1"/>
</dbReference>
<dbReference type="PANTHER" id="PTHR34107:SF1">
    <property type="entry name" value="SLL0198 PROTEIN"/>
    <property type="match status" value="1"/>
</dbReference>
<comment type="caution">
    <text evidence="2">The sequence shown here is derived from an EMBL/GenBank/DDBJ whole genome shotgun (WGS) entry which is preliminary data.</text>
</comment>
<gene>
    <name evidence="2" type="ORF">GCM10007390_21100</name>
</gene>
<accession>A0A8J3D3B6</accession>
<dbReference type="InterPro" id="IPR008538">
    <property type="entry name" value="Uma2"/>
</dbReference>
<dbReference type="AlphaFoldDB" id="A0A8J3D3B6"/>
<dbReference type="Gene3D" id="3.90.1570.10">
    <property type="entry name" value="tt1808, chain A"/>
    <property type="match status" value="1"/>
</dbReference>
<proteinExistence type="predicted"/>
<organism evidence="2 3">
    <name type="scientific">Persicitalea jodogahamensis</name>
    <dbReference type="NCBI Taxonomy" id="402147"/>
    <lineage>
        <taxon>Bacteria</taxon>
        <taxon>Pseudomonadati</taxon>
        <taxon>Bacteroidota</taxon>
        <taxon>Cytophagia</taxon>
        <taxon>Cytophagales</taxon>
        <taxon>Spirosomataceae</taxon>
        <taxon>Persicitalea</taxon>
    </lineage>
</organism>
<dbReference type="InterPro" id="IPR012296">
    <property type="entry name" value="Nuclease_put_TT1808"/>
</dbReference>
<feature type="domain" description="Putative restriction endonuclease" evidence="1">
    <location>
        <begin position="18"/>
        <end position="190"/>
    </location>
</feature>
<dbReference type="EMBL" id="BMXF01000002">
    <property type="protein sequence ID" value="GHB67576.1"/>
    <property type="molecule type" value="Genomic_DNA"/>
</dbReference>
<reference evidence="2 3" key="1">
    <citation type="journal article" date="2014" name="Int. J. Syst. Evol. Microbiol.">
        <title>Complete genome sequence of Corynebacterium casei LMG S-19264T (=DSM 44701T), isolated from a smear-ripened cheese.</title>
        <authorList>
            <consortium name="US DOE Joint Genome Institute (JGI-PGF)"/>
            <person name="Walter F."/>
            <person name="Albersmeier A."/>
            <person name="Kalinowski J."/>
            <person name="Ruckert C."/>
        </authorList>
    </citation>
    <scope>NUCLEOTIDE SEQUENCE [LARGE SCALE GENOMIC DNA]</scope>
    <source>
        <strain evidence="2 3">KCTC 12866</strain>
    </source>
</reference>
<evidence type="ECO:0000259" key="1">
    <source>
        <dbReference type="Pfam" id="PF05685"/>
    </source>
</evidence>